<dbReference type="EMBL" id="JAQIZT010000006">
    <property type="protein sequence ID" value="KAJ6993915.1"/>
    <property type="molecule type" value="Genomic_DNA"/>
</dbReference>
<feature type="region of interest" description="Disordered" evidence="1">
    <location>
        <begin position="1"/>
        <end position="57"/>
    </location>
</feature>
<evidence type="ECO:0000256" key="1">
    <source>
        <dbReference type="SAM" id="MobiDB-lite"/>
    </source>
</evidence>
<feature type="compositionally biased region" description="Basic and acidic residues" evidence="1">
    <location>
        <begin position="1"/>
        <end position="24"/>
    </location>
</feature>
<keyword evidence="3" id="KW-1185">Reference proteome</keyword>
<dbReference type="Proteomes" id="UP001164929">
    <property type="component" value="Chromosome 6"/>
</dbReference>
<organism evidence="2 3">
    <name type="scientific">Populus alba x Populus x berolinensis</name>
    <dbReference type="NCBI Taxonomy" id="444605"/>
    <lineage>
        <taxon>Eukaryota</taxon>
        <taxon>Viridiplantae</taxon>
        <taxon>Streptophyta</taxon>
        <taxon>Embryophyta</taxon>
        <taxon>Tracheophyta</taxon>
        <taxon>Spermatophyta</taxon>
        <taxon>Magnoliopsida</taxon>
        <taxon>eudicotyledons</taxon>
        <taxon>Gunneridae</taxon>
        <taxon>Pentapetalae</taxon>
        <taxon>rosids</taxon>
        <taxon>fabids</taxon>
        <taxon>Malpighiales</taxon>
        <taxon>Salicaceae</taxon>
        <taxon>Saliceae</taxon>
        <taxon>Populus</taxon>
    </lineage>
</organism>
<evidence type="ECO:0000313" key="3">
    <source>
        <dbReference type="Proteomes" id="UP001164929"/>
    </source>
</evidence>
<gene>
    <name evidence="2" type="ORF">NC653_016901</name>
</gene>
<accession>A0AAD6VZT0</accession>
<name>A0AAD6VZT0_9ROSI</name>
<protein>
    <submittedName>
        <fullName evidence="2">Uncharacterized protein</fullName>
    </submittedName>
</protein>
<sequence>MGDYTNLHRDREQEHDRDRDRDRDREEEEEALSLCDLPLQGRNKESPDVAAHNSARPSSEPAEFFEFFSDLSSEMSSAEDIIFHGKLVPFIEPYFTPQNQTKEDQQRISFRRRCESLSELKSSVSRSSSTKNNIALMRNSRSLDYRNLERFPSSKKFSPELDIERSSSLKSIHARGEVKRTTSKPRWYLLMLGVVKPPTEMDLSDIKSRQVRRNCSMTMFPPVDTDGKKAPVSQSSISKGSCRLLRVLSCKDPASVAVATSFLTPQVMSVQINIFGTILGLKVCCAKKEWVILVRGNVIVTQRRSKGHDFGDKSRVMEHAWLIIFMAPLVTEHSRFEGFFLIFYF</sequence>
<comment type="caution">
    <text evidence="2">The sequence shown here is derived from an EMBL/GenBank/DDBJ whole genome shotgun (WGS) entry which is preliminary data.</text>
</comment>
<reference evidence="2" key="1">
    <citation type="journal article" date="2023" name="Mol. Ecol. Resour.">
        <title>Chromosome-level genome assembly of a triploid poplar Populus alba 'Berolinensis'.</title>
        <authorList>
            <person name="Chen S."/>
            <person name="Yu Y."/>
            <person name="Wang X."/>
            <person name="Wang S."/>
            <person name="Zhang T."/>
            <person name="Zhou Y."/>
            <person name="He R."/>
            <person name="Meng N."/>
            <person name="Wang Y."/>
            <person name="Liu W."/>
            <person name="Liu Z."/>
            <person name="Liu J."/>
            <person name="Guo Q."/>
            <person name="Huang H."/>
            <person name="Sederoff R.R."/>
            <person name="Wang G."/>
            <person name="Qu G."/>
            <person name="Chen S."/>
        </authorList>
    </citation>
    <scope>NUCLEOTIDE SEQUENCE</scope>
    <source>
        <strain evidence="2">SC-2020</strain>
    </source>
</reference>
<evidence type="ECO:0000313" key="2">
    <source>
        <dbReference type="EMBL" id="KAJ6993915.1"/>
    </source>
</evidence>
<proteinExistence type="predicted"/>
<dbReference type="PANTHER" id="PTHR34130">
    <property type="entry name" value="OS08G0243800 PROTEIN"/>
    <property type="match status" value="1"/>
</dbReference>
<dbReference type="PANTHER" id="PTHR34130:SF3">
    <property type="entry name" value="DUF1645 FAMILY PROTEIN"/>
    <property type="match status" value="1"/>
</dbReference>
<dbReference type="AlphaFoldDB" id="A0AAD6VZT0"/>